<accession>A0A4Q1BLX0</accession>
<feature type="region of interest" description="Disordered" evidence="1">
    <location>
        <begin position="42"/>
        <end position="101"/>
    </location>
</feature>
<reference evidence="2 3" key="1">
    <citation type="submission" date="2016-06" db="EMBL/GenBank/DDBJ databases">
        <title>Evolution of pathogenesis and genome organization in the Tremellales.</title>
        <authorList>
            <person name="Cuomo C."/>
            <person name="Litvintseva A."/>
            <person name="Heitman J."/>
            <person name="Chen Y."/>
            <person name="Sun S."/>
            <person name="Springer D."/>
            <person name="Dromer F."/>
            <person name="Young S."/>
            <person name="Zeng Q."/>
            <person name="Chapman S."/>
            <person name="Gujja S."/>
            <person name="Saif S."/>
            <person name="Birren B."/>
        </authorList>
    </citation>
    <scope>NUCLEOTIDE SEQUENCE [LARGE SCALE GENOMIC DNA]</scope>
    <source>
        <strain evidence="2 3">ATCC 28783</strain>
    </source>
</reference>
<dbReference type="InParanoid" id="A0A4Q1BLX0"/>
<dbReference type="VEuPathDB" id="FungiDB:TREMEDRAFT_64782"/>
<dbReference type="Proteomes" id="UP000289152">
    <property type="component" value="Unassembled WGS sequence"/>
</dbReference>
<organism evidence="2 3">
    <name type="scientific">Tremella mesenterica</name>
    <name type="common">Jelly fungus</name>
    <dbReference type="NCBI Taxonomy" id="5217"/>
    <lineage>
        <taxon>Eukaryota</taxon>
        <taxon>Fungi</taxon>
        <taxon>Dikarya</taxon>
        <taxon>Basidiomycota</taxon>
        <taxon>Agaricomycotina</taxon>
        <taxon>Tremellomycetes</taxon>
        <taxon>Tremellales</taxon>
        <taxon>Tremellaceae</taxon>
        <taxon>Tremella</taxon>
    </lineage>
</organism>
<feature type="compositionally biased region" description="Polar residues" evidence="1">
    <location>
        <begin position="59"/>
        <end position="75"/>
    </location>
</feature>
<sequence length="144" mass="15675">MSKGHDESCGMTDQEGESELPNEQRSSAANLKISFGVGNFADLPLDGLSDDSEKRMSSPDRSATTSPASQESSPTDEVFEYHQLEPIFEIDESSNESDPVFKSADSILLKGEGSLVQVSNSKEASSSEHEQPESRSHYQASREN</sequence>
<gene>
    <name evidence="2" type="ORF">M231_03977</name>
</gene>
<evidence type="ECO:0000256" key="1">
    <source>
        <dbReference type="SAM" id="MobiDB-lite"/>
    </source>
</evidence>
<feature type="region of interest" description="Disordered" evidence="1">
    <location>
        <begin position="1"/>
        <end position="29"/>
    </location>
</feature>
<dbReference type="AlphaFoldDB" id="A0A4Q1BLX0"/>
<feature type="compositionally biased region" description="Basic and acidic residues" evidence="1">
    <location>
        <begin position="125"/>
        <end position="144"/>
    </location>
</feature>
<name>A0A4Q1BLX0_TREME</name>
<feature type="region of interest" description="Disordered" evidence="1">
    <location>
        <begin position="117"/>
        <end position="144"/>
    </location>
</feature>
<comment type="caution">
    <text evidence="2">The sequence shown here is derived from an EMBL/GenBank/DDBJ whole genome shotgun (WGS) entry which is preliminary data.</text>
</comment>
<protein>
    <submittedName>
        <fullName evidence="2">Uncharacterized protein</fullName>
    </submittedName>
</protein>
<evidence type="ECO:0000313" key="2">
    <source>
        <dbReference type="EMBL" id="RXK38801.1"/>
    </source>
</evidence>
<keyword evidence="3" id="KW-1185">Reference proteome</keyword>
<proteinExistence type="predicted"/>
<evidence type="ECO:0000313" key="3">
    <source>
        <dbReference type="Proteomes" id="UP000289152"/>
    </source>
</evidence>
<dbReference type="EMBL" id="SDIL01000042">
    <property type="protein sequence ID" value="RXK38801.1"/>
    <property type="molecule type" value="Genomic_DNA"/>
</dbReference>